<dbReference type="AlphaFoldDB" id="A0A3E0VXA4"/>
<evidence type="ECO:0000313" key="2">
    <source>
        <dbReference type="Proteomes" id="UP000256709"/>
    </source>
</evidence>
<accession>A0A3E0VXA4</accession>
<proteinExistence type="predicted"/>
<dbReference type="RefSeq" id="WP_116282433.1">
    <property type="nucleotide sequence ID" value="NZ_NBXA01000014.1"/>
</dbReference>
<dbReference type="OrthoDB" id="9904724at2"/>
<comment type="caution">
    <text evidence="1">The sequence shown here is derived from an EMBL/GenBank/DDBJ whole genome shotgun (WGS) entry which is preliminary data.</text>
</comment>
<name>A0A3E0VXA4_9MICO</name>
<reference evidence="1 2" key="1">
    <citation type="submission" date="2017-04" db="EMBL/GenBank/DDBJ databases">
        <title>Comparative genome analysis of Subtercola boreus.</title>
        <authorList>
            <person name="Cho Y.-J."/>
            <person name="Cho A."/>
            <person name="Kim O.-S."/>
            <person name="Lee J.-I."/>
        </authorList>
    </citation>
    <scope>NUCLEOTIDE SEQUENCE [LARGE SCALE GENOMIC DNA]</scope>
    <source>
        <strain evidence="1 2">P27444</strain>
    </source>
</reference>
<dbReference type="Proteomes" id="UP000256709">
    <property type="component" value="Unassembled WGS sequence"/>
</dbReference>
<dbReference type="EMBL" id="NBXA01000014">
    <property type="protein sequence ID" value="RFA14235.1"/>
    <property type="molecule type" value="Genomic_DNA"/>
</dbReference>
<protein>
    <submittedName>
        <fullName evidence="1">Uncharacterized protein</fullName>
    </submittedName>
</protein>
<gene>
    <name evidence="1" type="ORF">B7R21_06455</name>
</gene>
<sequence>MTAQDKPLLIQSDALGAVISMDAMSFLCGVTEAEYRAEFDMQRLVAGGADKFSMSMPPDWMKSARRNYAEASASINSSDLQKVVAHLKQKRDGGAAFRRESE</sequence>
<evidence type="ECO:0000313" key="1">
    <source>
        <dbReference type="EMBL" id="RFA14235.1"/>
    </source>
</evidence>
<organism evidence="1 2">
    <name type="scientific">Subtercola boreus</name>
    <dbReference type="NCBI Taxonomy" id="120213"/>
    <lineage>
        <taxon>Bacteria</taxon>
        <taxon>Bacillati</taxon>
        <taxon>Actinomycetota</taxon>
        <taxon>Actinomycetes</taxon>
        <taxon>Micrococcales</taxon>
        <taxon>Microbacteriaceae</taxon>
        <taxon>Subtercola</taxon>
    </lineage>
</organism>